<dbReference type="EMBL" id="FUKM01000033">
    <property type="protein sequence ID" value="SJN12779.1"/>
    <property type="molecule type" value="Genomic_DNA"/>
</dbReference>
<dbReference type="RefSeq" id="WP_087108198.1">
    <property type="nucleotide sequence ID" value="NZ_FUKM01000033.1"/>
</dbReference>
<sequence length="309" mass="34208">MSAASLFCSVESAAIGDPLAGNGAHAERNLLISWPSKKWGRGMRHASDMSEAVQEAVDSIAGNGRRINLIHRRDQPSHQHRIFLLPEGAIYDVPRDELLGFLTALTQNITLEHWYSTSLQGSLILCCTHGKKDKCCAKFGFKTYQALNEQALQHAHPFDVWQSTHLGGCRLAASVIVFPQRRKYGRISEEHLPRLLDAEAANRPYLPCYRGGADLTPVQQCAQVAALNWLNDYGTVSELNVSRVTLTEPPSACQVSVTWQTLSQQGELRITCEPYVLTRVDSCADFEQGATPSTVWRATHIASKDQKPV</sequence>
<evidence type="ECO:0000313" key="2">
    <source>
        <dbReference type="Proteomes" id="UP000196331"/>
    </source>
</evidence>
<dbReference type="Pfam" id="PF06999">
    <property type="entry name" value="Suc_Fer-like"/>
    <property type="match status" value="1"/>
</dbReference>
<dbReference type="Proteomes" id="UP000196331">
    <property type="component" value="Unassembled WGS sequence"/>
</dbReference>
<dbReference type="AlphaFoldDB" id="A0A1R4HZ28"/>
<gene>
    <name evidence="1" type="ORF">CZ787_08855</name>
</gene>
<dbReference type="Gene3D" id="3.40.30.10">
    <property type="entry name" value="Glutaredoxin"/>
    <property type="match status" value="1"/>
</dbReference>
<dbReference type="PANTHER" id="PTHR31902">
    <property type="entry name" value="ACTIN PATCHES DISTAL PROTEIN 1"/>
    <property type="match status" value="1"/>
</dbReference>
<comment type="caution">
    <text evidence="1">The sequence shown here is derived from an EMBL/GenBank/DDBJ whole genome shotgun (WGS) entry which is preliminary data.</text>
</comment>
<accession>A0A1R4HZ28</accession>
<evidence type="ECO:0008006" key="3">
    <source>
        <dbReference type="Google" id="ProtNLM"/>
    </source>
</evidence>
<dbReference type="PANTHER" id="PTHR31902:SF22">
    <property type="entry name" value="SLL1203 PROTEIN"/>
    <property type="match status" value="1"/>
</dbReference>
<evidence type="ECO:0000313" key="1">
    <source>
        <dbReference type="EMBL" id="SJN12779.1"/>
    </source>
</evidence>
<dbReference type="SUPFAM" id="SSF52833">
    <property type="entry name" value="Thioredoxin-like"/>
    <property type="match status" value="1"/>
</dbReference>
<reference evidence="1 2" key="1">
    <citation type="submission" date="2017-02" db="EMBL/GenBank/DDBJ databases">
        <authorList>
            <person name="Dridi B."/>
        </authorList>
    </citation>
    <scope>NUCLEOTIDE SEQUENCE [LARGE SCALE GENOMIC DNA]</scope>
    <source>
        <strain evidence="1 2">JB380</strain>
    </source>
</reference>
<dbReference type="InterPro" id="IPR036249">
    <property type="entry name" value="Thioredoxin-like_sf"/>
</dbReference>
<name>A0A1R4HZ28_9GAMM</name>
<dbReference type="OrthoDB" id="3399139at2"/>
<proteinExistence type="predicted"/>
<dbReference type="CDD" id="cd03062">
    <property type="entry name" value="TRX_Fd_Sucrase"/>
    <property type="match status" value="1"/>
</dbReference>
<organism evidence="1 2">
    <name type="scientific">Halomonas citrativorans</name>
    <dbReference type="NCBI Taxonomy" id="2742612"/>
    <lineage>
        <taxon>Bacteria</taxon>
        <taxon>Pseudomonadati</taxon>
        <taxon>Pseudomonadota</taxon>
        <taxon>Gammaproteobacteria</taxon>
        <taxon>Oceanospirillales</taxon>
        <taxon>Halomonadaceae</taxon>
        <taxon>Halomonas</taxon>
    </lineage>
</organism>
<protein>
    <recommendedName>
        <fullName evidence="3">Sucraseferredoxin family protein</fullName>
    </recommendedName>
</protein>
<dbReference type="InterPro" id="IPR009737">
    <property type="entry name" value="Aim32/Apd1-like"/>
</dbReference>